<sequence>SSGASITWVVGPRGCGKTTAIMSTPVQASQAVALQFDFLSTEEQDLDELGRGMEESLRKQIVRAWFKEWTIEGVYEGIADFYRLYLGREFDELVRQNATGYKLWALTVQHGGNNTGEGALELGTKILSHTLIANSVPDRTSVPVKLLLFLSNRMLKKDQKLALCLYVQWLAVAP</sequence>
<dbReference type="InParanoid" id="C5LMF7"/>
<evidence type="ECO:0000313" key="1">
    <source>
        <dbReference type="EMBL" id="EER02086.1"/>
    </source>
</evidence>
<proteinExistence type="predicted"/>
<name>C5LMF7_PERM5</name>
<evidence type="ECO:0000313" key="2">
    <source>
        <dbReference type="Proteomes" id="UP000007800"/>
    </source>
</evidence>
<protein>
    <submittedName>
        <fullName evidence="1">Uncharacterized protein</fullName>
    </submittedName>
</protein>
<gene>
    <name evidence="1" type="ORF">Pmar_PMAR009303</name>
</gene>
<keyword evidence="2" id="KW-1185">Reference proteome</keyword>
<dbReference type="OrthoDB" id="464449at2759"/>
<reference evidence="1 2" key="1">
    <citation type="submission" date="2008-07" db="EMBL/GenBank/DDBJ databases">
        <authorList>
            <person name="El-Sayed N."/>
            <person name="Caler E."/>
            <person name="Inman J."/>
            <person name="Amedeo P."/>
            <person name="Hass B."/>
            <person name="Wortman J."/>
        </authorList>
    </citation>
    <scope>NUCLEOTIDE SEQUENCE [LARGE SCALE GENOMIC DNA]</scope>
    <source>
        <strain evidence="2">ATCC 50983 / TXsc</strain>
    </source>
</reference>
<dbReference type="AlphaFoldDB" id="C5LMF7"/>
<organism evidence="2">
    <name type="scientific">Perkinsus marinus (strain ATCC 50983 / TXsc)</name>
    <dbReference type="NCBI Taxonomy" id="423536"/>
    <lineage>
        <taxon>Eukaryota</taxon>
        <taxon>Sar</taxon>
        <taxon>Alveolata</taxon>
        <taxon>Perkinsozoa</taxon>
        <taxon>Perkinsea</taxon>
        <taxon>Perkinsida</taxon>
        <taxon>Perkinsidae</taxon>
        <taxon>Perkinsus</taxon>
    </lineage>
</organism>
<feature type="non-terminal residue" evidence="1">
    <location>
        <position position="1"/>
    </location>
</feature>
<dbReference type="Proteomes" id="UP000007800">
    <property type="component" value="Unassembled WGS sequence"/>
</dbReference>
<accession>C5LMF7</accession>
<dbReference type="GeneID" id="9054894"/>
<dbReference type="EMBL" id="GG683469">
    <property type="protein sequence ID" value="EER02086.1"/>
    <property type="molecule type" value="Genomic_DNA"/>
</dbReference>
<dbReference type="RefSeq" id="XP_002769368.1">
    <property type="nucleotide sequence ID" value="XM_002769322.1"/>
</dbReference>